<name>A0A4S8K771_MUSBA</name>
<accession>A0A4S8K771</accession>
<proteinExistence type="predicted"/>
<reference evidence="1 2" key="1">
    <citation type="journal article" date="2019" name="Nat. Plants">
        <title>Genome sequencing of Musa balbisiana reveals subgenome evolution and function divergence in polyploid bananas.</title>
        <authorList>
            <person name="Yao X."/>
        </authorList>
    </citation>
    <scope>NUCLEOTIDE SEQUENCE [LARGE SCALE GENOMIC DNA]</scope>
    <source>
        <strain evidence="2">cv. DH-PKW</strain>
        <tissue evidence="1">Leaves</tissue>
    </source>
</reference>
<organism evidence="1 2">
    <name type="scientific">Musa balbisiana</name>
    <name type="common">Banana</name>
    <dbReference type="NCBI Taxonomy" id="52838"/>
    <lineage>
        <taxon>Eukaryota</taxon>
        <taxon>Viridiplantae</taxon>
        <taxon>Streptophyta</taxon>
        <taxon>Embryophyta</taxon>
        <taxon>Tracheophyta</taxon>
        <taxon>Spermatophyta</taxon>
        <taxon>Magnoliopsida</taxon>
        <taxon>Liliopsida</taxon>
        <taxon>Zingiberales</taxon>
        <taxon>Musaceae</taxon>
        <taxon>Musa</taxon>
    </lineage>
</organism>
<comment type="caution">
    <text evidence="1">The sequence shown here is derived from an EMBL/GenBank/DDBJ whole genome shotgun (WGS) entry which is preliminary data.</text>
</comment>
<dbReference type="AlphaFoldDB" id="A0A4S8K771"/>
<gene>
    <name evidence="1" type="ORF">C4D60_Mb08t28780</name>
</gene>
<dbReference type="PANTHER" id="PTHR35115">
    <property type="entry name" value="CYCLIN DELTA-3"/>
    <property type="match status" value="1"/>
</dbReference>
<dbReference type="InterPro" id="IPR045287">
    <property type="entry name" value="PAB"/>
</dbReference>
<sequence length="116" mass="13311">MLRSRVGHKLEAKDAARGSLKSPWWTLGFKYQEVDEIAELKDEQIEDIKEKVTEEGRQEDLKKDKAPEQIALDEAAFLLDLASIDGTWDKVVEDHVVECYVEAGLCDIAKFILYRE</sequence>
<protein>
    <submittedName>
        <fullName evidence="1">Uncharacterized protein</fullName>
    </submittedName>
</protein>
<evidence type="ECO:0000313" key="2">
    <source>
        <dbReference type="Proteomes" id="UP000317650"/>
    </source>
</evidence>
<dbReference type="EMBL" id="PYDT01000002">
    <property type="protein sequence ID" value="THU70796.1"/>
    <property type="molecule type" value="Genomic_DNA"/>
</dbReference>
<evidence type="ECO:0000313" key="1">
    <source>
        <dbReference type="EMBL" id="THU70796.1"/>
    </source>
</evidence>
<keyword evidence="2" id="KW-1185">Reference proteome</keyword>
<dbReference type="Proteomes" id="UP000317650">
    <property type="component" value="Chromosome 8"/>
</dbReference>
<dbReference type="PANTHER" id="PTHR35115:SF1">
    <property type="entry name" value="PROTEIN IN CHLOROPLAST ATPASE BIOGENESIS, CHLOROPLASTIC"/>
    <property type="match status" value="1"/>
</dbReference>